<name>A0ACB8I3G1_CITSI</name>
<sequence>MATINHPQEQVLEEEELLLLQETAAMNASSSFFNEPAAATECFTHLHLNNRHQPPCTSCGSHKRPSSENPVTHLQPNPKKPNTTITTTHSLFGFSKIPLSPPPLLRRCSSDPYIPPLPPVVEEPPVLPRPNAEPECPGTRLSNAIASNKLPPRSPTLRRSVSELFPSPEKTVSGSSSDSPHAEVSLFLSFVLFLCRDSSYDFASSDCRSETNDCVILCLMVMLLDKDSWWVRKMRDCMRNMSRKWGELLGDEKDISNEEINNDNSSRGVNNGSNNDAKLENYEGGHVEVVSVEKKGDALILHFKCPCGSGYQILLLGGNCYYKLM</sequence>
<comment type="caution">
    <text evidence="1">The sequence shown here is derived from an EMBL/GenBank/DDBJ whole genome shotgun (WGS) entry which is preliminary data.</text>
</comment>
<reference evidence="2" key="1">
    <citation type="journal article" date="2023" name="Hortic. Res.">
        <title>A chromosome-level phased genome enabling allele-level studies in sweet orange: a case study on citrus Huanglongbing tolerance.</title>
        <authorList>
            <person name="Wu B."/>
            <person name="Yu Q."/>
            <person name="Deng Z."/>
            <person name="Duan Y."/>
            <person name="Luo F."/>
            <person name="Gmitter F. Jr."/>
        </authorList>
    </citation>
    <scope>NUCLEOTIDE SEQUENCE [LARGE SCALE GENOMIC DNA]</scope>
    <source>
        <strain evidence="2">cv. Valencia</strain>
    </source>
</reference>
<gene>
    <name evidence="1" type="ORF">KPL71_027024</name>
</gene>
<accession>A0ACB8I3G1</accession>
<dbReference type="Proteomes" id="UP000829398">
    <property type="component" value="Chromosome 9"/>
</dbReference>
<organism evidence="1 2">
    <name type="scientific">Citrus sinensis</name>
    <name type="common">Sweet orange</name>
    <name type="synonym">Citrus aurantium var. sinensis</name>
    <dbReference type="NCBI Taxonomy" id="2711"/>
    <lineage>
        <taxon>Eukaryota</taxon>
        <taxon>Viridiplantae</taxon>
        <taxon>Streptophyta</taxon>
        <taxon>Embryophyta</taxon>
        <taxon>Tracheophyta</taxon>
        <taxon>Spermatophyta</taxon>
        <taxon>Magnoliopsida</taxon>
        <taxon>eudicotyledons</taxon>
        <taxon>Gunneridae</taxon>
        <taxon>Pentapetalae</taxon>
        <taxon>rosids</taxon>
        <taxon>malvids</taxon>
        <taxon>Sapindales</taxon>
        <taxon>Rutaceae</taxon>
        <taxon>Aurantioideae</taxon>
        <taxon>Citrus</taxon>
    </lineage>
</organism>
<dbReference type="EMBL" id="CM039178">
    <property type="protein sequence ID" value="KAH9681580.1"/>
    <property type="molecule type" value="Genomic_DNA"/>
</dbReference>
<proteinExistence type="predicted"/>
<evidence type="ECO:0000313" key="2">
    <source>
        <dbReference type="Proteomes" id="UP000829398"/>
    </source>
</evidence>
<keyword evidence="2" id="KW-1185">Reference proteome</keyword>
<protein>
    <submittedName>
        <fullName evidence="1">Uncharacterized protein</fullName>
    </submittedName>
</protein>
<evidence type="ECO:0000313" key="1">
    <source>
        <dbReference type="EMBL" id="KAH9681580.1"/>
    </source>
</evidence>